<evidence type="ECO:0000313" key="9">
    <source>
        <dbReference type="Proteomes" id="UP000326354"/>
    </source>
</evidence>
<dbReference type="Pfam" id="PF00069">
    <property type="entry name" value="Pkinase"/>
    <property type="match status" value="1"/>
</dbReference>
<dbReference type="SUPFAM" id="SSF56112">
    <property type="entry name" value="Protein kinase-like (PK-like)"/>
    <property type="match status" value="1"/>
</dbReference>
<proteinExistence type="predicted"/>
<name>A0A5S9IME7_UABAM</name>
<keyword evidence="4 5" id="KW-0067">ATP-binding</keyword>
<dbReference type="InterPro" id="IPR017441">
    <property type="entry name" value="Protein_kinase_ATP_BS"/>
</dbReference>
<dbReference type="EMBL" id="AP019860">
    <property type="protein sequence ID" value="BBM84116.1"/>
    <property type="molecule type" value="Genomic_DNA"/>
</dbReference>
<dbReference type="SUPFAM" id="SSF82171">
    <property type="entry name" value="DPP6 N-terminal domain-like"/>
    <property type="match status" value="1"/>
</dbReference>
<feature type="binding site" evidence="5">
    <location>
        <position position="92"/>
    </location>
    <ligand>
        <name>ATP</name>
        <dbReference type="ChEBI" id="CHEBI:30616"/>
    </ligand>
</feature>
<keyword evidence="9" id="KW-1185">Reference proteome</keyword>
<feature type="transmembrane region" description="Helical" evidence="6">
    <location>
        <begin position="345"/>
        <end position="367"/>
    </location>
</feature>
<keyword evidence="6" id="KW-1133">Transmembrane helix</keyword>
<keyword evidence="3 8" id="KW-0418">Kinase</keyword>
<dbReference type="OrthoDB" id="1022767at2"/>
<dbReference type="Gene3D" id="1.10.510.10">
    <property type="entry name" value="Transferase(Phosphotransferase) domain 1"/>
    <property type="match status" value="1"/>
</dbReference>
<dbReference type="CDD" id="cd14014">
    <property type="entry name" value="STKc_PknB_like"/>
    <property type="match status" value="1"/>
</dbReference>
<dbReference type="PROSITE" id="PS50011">
    <property type="entry name" value="PROTEIN_KINASE_DOM"/>
    <property type="match status" value="1"/>
</dbReference>
<evidence type="ECO:0000256" key="5">
    <source>
        <dbReference type="PROSITE-ProRule" id="PRU10141"/>
    </source>
</evidence>
<keyword evidence="6" id="KW-0472">Membrane</keyword>
<dbReference type="KEGG" id="uam:UABAM_02472"/>
<evidence type="ECO:0000256" key="2">
    <source>
        <dbReference type="ARBA" id="ARBA00022741"/>
    </source>
</evidence>
<dbReference type="PANTHER" id="PTHR24348:SF22">
    <property type="entry name" value="NON-SPECIFIC SERINE_THREONINE PROTEIN KINASE"/>
    <property type="match status" value="1"/>
</dbReference>
<organism evidence="8 9">
    <name type="scientific">Uabimicrobium amorphum</name>
    <dbReference type="NCBI Taxonomy" id="2596890"/>
    <lineage>
        <taxon>Bacteria</taxon>
        <taxon>Pseudomonadati</taxon>
        <taxon>Planctomycetota</taxon>
        <taxon>Candidatus Uabimicrobiia</taxon>
        <taxon>Candidatus Uabimicrobiales</taxon>
        <taxon>Candidatus Uabimicrobiaceae</taxon>
        <taxon>Candidatus Uabimicrobium</taxon>
    </lineage>
</organism>
<dbReference type="GO" id="GO:0005776">
    <property type="term" value="C:autophagosome"/>
    <property type="evidence" value="ECO:0007669"/>
    <property type="project" value="TreeGrafter"/>
</dbReference>
<dbReference type="GO" id="GO:0005524">
    <property type="term" value="F:ATP binding"/>
    <property type="evidence" value="ECO:0007669"/>
    <property type="project" value="UniProtKB-UniRule"/>
</dbReference>
<dbReference type="InterPro" id="IPR015943">
    <property type="entry name" value="WD40/YVTN_repeat-like_dom_sf"/>
</dbReference>
<sequence length="1196" mass="140000">MSKNWFIRSKLNGNLFGPYPVDLLKTYIAQGRIDANYTVSSNKKHWQEISDWAASDKKKLGKYEIIRELGRGGMGAVYLAYDPNLQRNCAVKVMLNNDDTDALKRFQIEAKAVAQIKHPNIIHIYDICEEPHHFFVMDYIEGVPLDEYLIRLSIQQKVQIFAKICDAIAFAHERNILHRDLKPANILVRHDGEPIIVDFGLAKNIQQQDNLTKTGDVFGTPKYMAPEMTQGQFGTPQVDVYSLGVILYEMLTGRVPFDGENSLELLYQLTMADPIPPSKLNSSIPKEGDLETICLRALEKSPENRIASVQFLHREIKCFLSGKPIRLKPPTNVQKTLKWLNKHRTVIAVSSIALIVIGITIGVYLWGIAIQNHKTRFQDKMLTLRSTRALAQEKKKSIDTYLSSKNHDQFFHLSVKEQMQNLKDKINGEIEIYDIYNYIEKNYPPNYTQENFSDKDEKDEIERELKKRWPLRDRETQLQKNKDYYRQLDSKLRFSVLPNFPRKTHYHFTEDSELVCVSEKNKYIAQKTTSGQWLLWQRPFDKLSLATATKIDDIPVGDDDKCTFSDDETLFVVETNRHLYFWDLTKKRIVFSHRGRMEHIAFHRHFVAFVTYTNTQSFMNIYDRKRKTIVEKFLTNYLIFTDFSEDFFVVVHQQKISTFDVKKQKTRHHDIPTSSIRQRVDLDRRHNELVFLSRLSVSIFNIATAKMRTFPFEFSSSTVSSTKKSFININHSQIAFVRDSGEVIISYLSQLSTDKVSIIASKRLIPSSDENVRKLAFAPQYFLGVFKTNSVELINTQNGSKIITIDYDTRDKVDGQLTSFNNGLMVSMMTKKDYKEYFFPLKKYSVDDNLKRVIQRFMRIYTTGGQIAQDIFITKNFMVYTSWMGFLIWKDGKFFGYRKIYKSPEKFKLSPKNDYMTVRYRASEIHLYETQNFKRISSDILGKTGRYFLNSHSQEMREISSATFAKDGKHLFLSRSNLQLFKYNLETKKITKICRDSWDGSVLLLDMMQSHDDYIVVGFSEHNGQKGGYAVFTPERRRTIHKTEDAVCAINIHQQYFVVALENGVIRVYDFRSPKKKIMEFRCPGKPQRVLFSPNGEYVAAFTAHDTYIFDIKTYNLEKDNYFKIYNGHYKNHIGTFRHDWKKAYFTNNSGDVLVFDQEFFVDEDAYEKRLQQQKNFLSNDFFESREKLKRILKQE</sequence>
<dbReference type="PANTHER" id="PTHR24348">
    <property type="entry name" value="SERINE/THREONINE-PROTEIN KINASE UNC-51-RELATED"/>
    <property type="match status" value="1"/>
</dbReference>
<gene>
    <name evidence="8" type="ORF">UABAM_02472</name>
</gene>
<dbReference type="AlphaFoldDB" id="A0A5S9IME7"/>
<dbReference type="SUPFAM" id="SSF50978">
    <property type="entry name" value="WD40 repeat-like"/>
    <property type="match status" value="1"/>
</dbReference>
<dbReference type="InterPro" id="IPR045269">
    <property type="entry name" value="Atg1-like"/>
</dbReference>
<dbReference type="GO" id="GO:0004674">
    <property type="term" value="F:protein serine/threonine kinase activity"/>
    <property type="evidence" value="ECO:0007669"/>
    <property type="project" value="InterPro"/>
</dbReference>
<evidence type="ECO:0000256" key="1">
    <source>
        <dbReference type="ARBA" id="ARBA00022679"/>
    </source>
</evidence>
<evidence type="ECO:0000256" key="3">
    <source>
        <dbReference type="ARBA" id="ARBA00022777"/>
    </source>
</evidence>
<dbReference type="Proteomes" id="UP000326354">
    <property type="component" value="Chromosome"/>
</dbReference>
<evidence type="ECO:0000259" key="7">
    <source>
        <dbReference type="PROSITE" id="PS50011"/>
    </source>
</evidence>
<dbReference type="RefSeq" id="WP_151968291.1">
    <property type="nucleotide sequence ID" value="NZ_AP019860.1"/>
</dbReference>
<evidence type="ECO:0000256" key="4">
    <source>
        <dbReference type="ARBA" id="ARBA00022840"/>
    </source>
</evidence>
<dbReference type="GO" id="GO:0005829">
    <property type="term" value="C:cytosol"/>
    <property type="evidence" value="ECO:0007669"/>
    <property type="project" value="TreeGrafter"/>
</dbReference>
<accession>A0A5S9IME7</accession>
<dbReference type="PROSITE" id="PS00107">
    <property type="entry name" value="PROTEIN_KINASE_ATP"/>
    <property type="match status" value="1"/>
</dbReference>
<dbReference type="InterPro" id="IPR036322">
    <property type="entry name" value="WD40_repeat_dom_sf"/>
</dbReference>
<dbReference type="GO" id="GO:0000407">
    <property type="term" value="C:phagophore assembly site"/>
    <property type="evidence" value="ECO:0007669"/>
    <property type="project" value="TreeGrafter"/>
</dbReference>
<keyword evidence="6" id="KW-0812">Transmembrane</keyword>
<dbReference type="Gene3D" id="2.130.10.10">
    <property type="entry name" value="YVTN repeat-like/Quinoprotein amine dehydrogenase"/>
    <property type="match status" value="1"/>
</dbReference>
<dbReference type="PROSITE" id="PS00108">
    <property type="entry name" value="PROTEIN_KINASE_ST"/>
    <property type="match status" value="1"/>
</dbReference>
<dbReference type="Gene3D" id="3.30.200.20">
    <property type="entry name" value="Phosphorylase Kinase, domain 1"/>
    <property type="match status" value="1"/>
</dbReference>
<evidence type="ECO:0000313" key="8">
    <source>
        <dbReference type="EMBL" id="BBM84116.1"/>
    </source>
</evidence>
<keyword evidence="2 5" id="KW-0547">Nucleotide-binding</keyword>
<keyword evidence="1" id="KW-0808">Transferase</keyword>
<dbReference type="InterPro" id="IPR011009">
    <property type="entry name" value="Kinase-like_dom_sf"/>
</dbReference>
<dbReference type="SMART" id="SM00220">
    <property type="entry name" value="S_TKc"/>
    <property type="match status" value="1"/>
</dbReference>
<dbReference type="GO" id="GO:0016020">
    <property type="term" value="C:membrane"/>
    <property type="evidence" value="ECO:0007669"/>
    <property type="project" value="TreeGrafter"/>
</dbReference>
<reference evidence="8 9" key="1">
    <citation type="submission" date="2019-08" db="EMBL/GenBank/DDBJ databases">
        <title>Complete genome sequence of Candidatus Uab amorphum.</title>
        <authorList>
            <person name="Shiratori T."/>
            <person name="Suzuki S."/>
            <person name="Kakizawa Y."/>
            <person name="Ishida K."/>
        </authorList>
    </citation>
    <scope>NUCLEOTIDE SEQUENCE [LARGE SCALE GENOMIC DNA]</scope>
    <source>
        <strain evidence="8 9">SRT547</strain>
    </source>
</reference>
<evidence type="ECO:0000256" key="6">
    <source>
        <dbReference type="SAM" id="Phobius"/>
    </source>
</evidence>
<feature type="domain" description="Protein kinase" evidence="7">
    <location>
        <begin position="63"/>
        <end position="320"/>
    </location>
</feature>
<dbReference type="InterPro" id="IPR008271">
    <property type="entry name" value="Ser/Thr_kinase_AS"/>
</dbReference>
<protein>
    <submittedName>
        <fullName evidence="8">Protein kinase</fullName>
    </submittedName>
</protein>
<dbReference type="InterPro" id="IPR000719">
    <property type="entry name" value="Prot_kinase_dom"/>
</dbReference>